<organism evidence="1 2">
    <name type="scientific">Tunturiibacter lichenicola</name>
    <dbReference type="NCBI Taxonomy" id="2051959"/>
    <lineage>
        <taxon>Bacteria</taxon>
        <taxon>Pseudomonadati</taxon>
        <taxon>Acidobacteriota</taxon>
        <taxon>Terriglobia</taxon>
        <taxon>Terriglobales</taxon>
        <taxon>Acidobacteriaceae</taxon>
        <taxon>Tunturiibacter</taxon>
    </lineage>
</organism>
<evidence type="ECO:0000313" key="2">
    <source>
        <dbReference type="Proteomes" id="UP000534186"/>
    </source>
</evidence>
<dbReference type="EMBL" id="JACCCV010000002">
    <property type="protein sequence ID" value="NYF53176.1"/>
    <property type="molecule type" value="Genomic_DNA"/>
</dbReference>
<proteinExistence type="predicted"/>
<evidence type="ECO:0000313" key="1">
    <source>
        <dbReference type="EMBL" id="NYF53176.1"/>
    </source>
</evidence>
<protein>
    <submittedName>
        <fullName evidence="1">Uncharacterized protein</fullName>
    </submittedName>
</protein>
<reference evidence="1 2" key="1">
    <citation type="submission" date="2020-07" db="EMBL/GenBank/DDBJ databases">
        <title>Genomic Encyclopedia of Type Strains, Phase IV (KMG-V): Genome sequencing to study the core and pangenomes of soil and plant-associated prokaryotes.</title>
        <authorList>
            <person name="Whitman W."/>
        </authorList>
    </citation>
    <scope>NUCLEOTIDE SEQUENCE [LARGE SCALE GENOMIC DNA]</scope>
    <source>
        <strain evidence="1 2">M8UP30</strain>
    </source>
</reference>
<sequence length="70" mass="7908">MPASKPLKQVSQKVFKRVEKAASPLRPTQLLDDLSRKYSYADVQDALSDLLEDQRISLTPDRHLIISSKA</sequence>
<gene>
    <name evidence="1" type="ORF">HDF12_003575</name>
</gene>
<accession>A0A7Y9NPI1</accession>
<dbReference type="Proteomes" id="UP000534186">
    <property type="component" value="Unassembled WGS sequence"/>
</dbReference>
<comment type="caution">
    <text evidence="1">The sequence shown here is derived from an EMBL/GenBank/DDBJ whole genome shotgun (WGS) entry which is preliminary data.</text>
</comment>
<name>A0A7Y9NPI1_9BACT</name>
<dbReference type="AlphaFoldDB" id="A0A7Y9NPI1"/>